<dbReference type="Proteomes" id="UP000187367">
    <property type="component" value="Unassembled WGS sequence"/>
</dbReference>
<keyword evidence="1" id="KW-0812">Transmembrane</keyword>
<name>A0A1R1QEE7_9BACI</name>
<protein>
    <submittedName>
        <fullName evidence="2">Uncharacterized protein</fullName>
    </submittedName>
</protein>
<feature type="transmembrane region" description="Helical" evidence="1">
    <location>
        <begin position="68"/>
        <end position="93"/>
    </location>
</feature>
<keyword evidence="1" id="KW-1133">Transmembrane helix</keyword>
<gene>
    <name evidence="2" type="ORF">BW143_16805</name>
</gene>
<evidence type="ECO:0000256" key="1">
    <source>
        <dbReference type="SAM" id="Phobius"/>
    </source>
</evidence>
<organism evidence="2 3">
    <name type="scientific">Bacillus swezeyi</name>
    <dbReference type="NCBI Taxonomy" id="1925020"/>
    <lineage>
        <taxon>Bacteria</taxon>
        <taxon>Bacillati</taxon>
        <taxon>Bacillota</taxon>
        <taxon>Bacilli</taxon>
        <taxon>Bacillales</taxon>
        <taxon>Bacillaceae</taxon>
        <taxon>Bacillus</taxon>
    </lineage>
</organism>
<keyword evidence="1" id="KW-0472">Membrane</keyword>
<feature type="transmembrane region" description="Helical" evidence="1">
    <location>
        <begin position="37"/>
        <end position="56"/>
    </location>
</feature>
<evidence type="ECO:0000313" key="3">
    <source>
        <dbReference type="Proteomes" id="UP000187367"/>
    </source>
</evidence>
<reference evidence="2 3" key="1">
    <citation type="submission" date="2017-01" db="EMBL/GenBank/DDBJ databases">
        <title>Bacillus phylogenomics.</title>
        <authorList>
            <person name="Dunlap C."/>
        </authorList>
    </citation>
    <scope>NUCLEOTIDE SEQUENCE [LARGE SCALE GENOMIC DNA]</scope>
    <source>
        <strain evidence="2 3">NRRL B-41282</strain>
    </source>
</reference>
<dbReference type="EMBL" id="MTJL01000034">
    <property type="protein sequence ID" value="OMI01790.1"/>
    <property type="molecule type" value="Genomic_DNA"/>
</dbReference>
<keyword evidence="3" id="KW-1185">Reference proteome</keyword>
<sequence length="151" mass="16924">MKNPRFYKLLSAWIALALSIMWLLFLVMSNGVFLLEAILYFFVILGTLGFILLFFPSMAEDFDQAIEAFFYTGFGIMASFLALVIIVIALICISKKHGGWRLKGLLIVGAVLQLIVWDLFSFLTAALYLLAAFLPGENTEALEKRADESVQ</sequence>
<accession>A0A1R1RSL0</accession>
<proteinExistence type="predicted"/>
<dbReference type="AlphaFoldDB" id="A0A1R1QEE7"/>
<feature type="transmembrane region" description="Helical" evidence="1">
    <location>
        <begin position="6"/>
        <end position="25"/>
    </location>
</feature>
<comment type="caution">
    <text evidence="2">The sequence shown here is derived from an EMBL/GenBank/DDBJ whole genome shotgun (WGS) entry which is preliminary data.</text>
</comment>
<accession>A0A1R1QEE7</accession>
<feature type="transmembrane region" description="Helical" evidence="1">
    <location>
        <begin position="105"/>
        <end position="134"/>
    </location>
</feature>
<evidence type="ECO:0000313" key="2">
    <source>
        <dbReference type="EMBL" id="OMI01790.1"/>
    </source>
</evidence>
<dbReference type="RefSeq" id="WP_076762042.1">
    <property type="nucleotide sequence ID" value="NZ_JARMMK010000003.1"/>
</dbReference>